<evidence type="ECO:0000313" key="2">
    <source>
        <dbReference type="EMBL" id="WKD49677.1"/>
    </source>
</evidence>
<gene>
    <name evidence="2" type="primary">arr</name>
    <name evidence="2" type="ORF">M8T91_17580</name>
</gene>
<feature type="domain" description="Rifampin ADP-ribosyltransferase" evidence="1">
    <location>
        <begin position="29"/>
        <end position="131"/>
    </location>
</feature>
<dbReference type="Gene3D" id="3.20.170.40">
    <property type="entry name" value="Rifampin ADP-ribosyltransferase domain"/>
    <property type="match status" value="1"/>
</dbReference>
<accession>A0ABY9EAH9</accession>
<dbReference type="RefSeq" id="WP_301415529.1">
    <property type="nucleotide sequence ID" value="NZ_CP098023.1"/>
</dbReference>
<dbReference type="Proteomes" id="UP001321520">
    <property type="component" value="Chromosome"/>
</dbReference>
<name>A0ABY9EAH9_9GAMM</name>
<dbReference type="InterPro" id="IPR038611">
    <property type="entry name" value="Arr_sf"/>
</dbReference>
<reference evidence="2 3" key="1">
    <citation type="submission" date="2022-05" db="EMBL/GenBank/DDBJ databases">
        <title>Microbulbifer sp. nov., isolated from sponge.</title>
        <authorList>
            <person name="Gao L."/>
        </authorList>
    </citation>
    <scope>NUCLEOTIDE SEQUENCE [LARGE SCALE GENOMIC DNA]</scope>
    <source>
        <strain evidence="2 3">MI-G</strain>
    </source>
</reference>
<dbReference type="Pfam" id="PF12120">
    <property type="entry name" value="Arr-ms"/>
    <property type="match status" value="1"/>
</dbReference>
<proteinExistence type="predicted"/>
<dbReference type="NCBIfam" id="NF033144">
    <property type="entry name" value="rifampin_ARR"/>
    <property type="match status" value="1"/>
</dbReference>
<keyword evidence="3" id="KW-1185">Reference proteome</keyword>
<evidence type="ECO:0000313" key="3">
    <source>
        <dbReference type="Proteomes" id="UP001321520"/>
    </source>
</evidence>
<dbReference type="InterPro" id="IPR021975">
    <property type="entry name" value="Rifampin_Arr"/>
</dbReference>
<organism evidence="2 3">
    <name type="scientific">Microbulbifer spongiae</name>
    <dbReference type="NCBI Taxonomy" id="2944933"/>
    <lineage>
        <taxon>Bacteria</taxon>
        <taxon>Pseudomonadati</taxon>
        <taxon>Pseudomonadota</taxon>
        <taxon>Gammaproteobacteria</taxon>
        <taxon>Cellvibrionales</taxon>
        <taxon>Microbulbiferaceae</taxon>
        <taxon>Microbulbifer</taxon>
    </lineage>
</organism>
<protein>
    <submittedName>
        <fullName evidence="2">NAD(+)--rifampin ADP-ribosyltransferase</fullName>
    </submittedName>
</protein>
<dbReference type="EMBL" id="CP098023">
    <property type="protein sequence ID" value="WKD49677.1"/>
    <property type="molecule type" value="Genomic_DNA"/>
</dbReference>
<sequence>MTDTNQLTIETDEWTPVSYENCEQVSGPFFHGTKASLAVGDLLRPGHPCNFEEDRALKHIYFAARMEAAIWGAELATSLSGLAGRGYIYVVEPTGQFEDDPNVTNKRFPGNPTRSYRTHKPLKIVGMVDEWDGHTPEELQAMLDSLANLRSQGLAVIVD</sequence>
<evidence type="ECO:0000259" key="1">
    <source>
        <dbReference type="Pfam" id="PF12120"/>
    </source>
</evidence>